<reference evidence="1 2" key="1">
    <citation type="journal article" date="2014" name="Science">
        <title>Plant genetics. Early allopolyploid evolution in the post-Neolithic Brassica napus oilseed genome.</title>
        <authorList>
            <person name="Chalhoub B."/>
            <person name="Denoeud F."/>
            <person name="Liu S."/>
            <person name="Parkin I.A."/>
            <person name="Tang H."/>
            <person name="Wang X."/>
            <person name="Chiquet J."/>
            <person name="Belcram H."/>
            <person name="Tong C."/>
            <person name="Samans B."/>
            <person name="Correa M."/>
            <person name="Da Silva C."/>
            <person name="Just J."/>
            <person name="Falentin C."/>
            <person name="Koh C.S."/>
            <person name="Le Clainche I."/>
            <person name="Bernard M."/>
            <person name="Bento P."/>
            <person name="Noel B."/>
            <person name="Labadie K."/>
            <person name="Alberti A."/>
            <person name="Charles M."/>
            <person name="Arnaud D."/>
            <person name="Guo H."/>
            <person name="Daviaud C."/>
            <person name="Alamery S."/>
            <person name="Jabbari K."/>
            <person name="Zhao M."/>
            <person name="Edger P.P."/>
            <person name="Chelaifa H."/>
            <person name="Tack D."/>
            <person name="Lassalle G."/>
            <person name="Mestiri I."/>
            <person name="Schnel N."/>
            <person name="Le Paslier M.C."/>
            <person name="Fan G."/>
            <person name="Renault V."/>
            <person name="Bayer P.E."/>
            <person name="Golicz A.A."/>
            <person name="Manoli S."/>
            <person name="Lee T.H."/>
            <person name="Thi V.H."/>
            <person name="Chalabi S."/>
            <person name="Hu Q."/>
            <person name="Fan C."/>
            <person name="Tollenaere R."/>
            <person name="Lu Y."/>
            <person name="Battail C."/>
            <person name="Shen J."/>
            <person name="Sidebottom C.H."/>
            <person name="Wang X."/>
            <person name="Canaguier A."/>
            <person name="Chauveau A."/>
            <person name="Berard A."/>
            <person name="Deniot G."/>
            <person name="Guan M."/>
            <person name="Liu Z."/>
            <person name="Sun F."/>
            <person name="Lim Y.P."/>
            <person name="Lyons E."/>
            <person name="Town C.D."/>
            <person name="Bancroft I."/>
            <person name="Wang X."/>
            <person name="Meng J."/>
            <person name="Ma J."/>
            <person name="Pires J.C."/>
            <person name="King G.J."/>
            <person name="Brunel D."/>
            <person name="Delourme R."/>
            <person name="Renard M."/>
            <person name="Aury J.M."/>
            <person name="Adams K.L."/>
            <person name="Batley J."/>
            <person name="Snowdon R.J."/>
            <person name="Tost J."/>
            <person name="Edwards D."/>
            <person name="Zhou Y."/>
            <person name="Hua W."/>
            <person name="Sharpe A.G."/>
            <person name="Paterson A.H."/>
            <person name="Guan C."/>
            <person name="Wincker P."/>
        </authorList>
    </citation>
    <scope>NUCLEOTIDE SEQUENCE [LARGE SCALE GENOMIC DNA]</scope>
    <source>
        <strain evidence="2">cv. Darmor-bzh</strain>
    </source>
</reference>
<name>A0A078HGB9_BRANA</name>
<sequence>MQLTGIGNRNYSVKPLIGETFENLLTIMNLKTSLLKGLKLCRCLNKT</sequence>
<dbReference type="Proteomes" id="UP000028999">
    <property type="component" value="Unassembled WGS sequence"/>
</dbReference>
<accession>A0A078HGB9</accession>
<dbReference type="EMBL" id="LK032376">
    <property type="protein sequence ID" value="CDY36459.1"/>
    <property type="molecule type" value="Genomic_DNA"/>
</dbReference>
<evidence type="ECO:0000313" key="1">
    <source>
        <dbReference type="EMBL" id="CDY36459.1"/>
    </source>
</evidence>
<gene>
    <name evidence="1" type="primary">BnaC03g67790D</name>
    <name evidence="1" type="ORF">GSBRNA2T00062109001</name>
</gene>
<dbReference type="AlphaFoldDB" id="A0A078HGB9"/>
<evidence type="ECO:0000313" key="2">
    <source>
        <dbReference type="Proteomes" id="UP000028999"/>
    </source>
</evidence>
<dbReference type="Gramene" id="CDY36459">
    <property type="protein sequence ID" value="CDY36459"/>
    <property type="gene ID" value="GSBRNA2T00062109001"/>
</dbReference>
<organism evidence="1 2">
    <name type="scientific">Brassica napus</name>
    <name type="common">Rape</name>
    <dbReference type="NCBI Taxonomy" id="3708"/>
    <lineage>
        <taxon>Eukaryota</taxon>
        <taxon>Viridiplantae</taxon>
        <taxon>Streptophyta</taxon>
        <taxon>Embryophyta</taxon>
        <taxon>Tracheophyta</taxon>
        <taxon>Spermatophyta</taxon>
        <taxon>Magnoliopsida</taxon>
        <taxon>eudicotyledons</taxon>
        <taxon>Gunneridae</taxon>
        <taxon>Pentapetalae</taxon>
        <taxon>rosids</taxon>
        <taxon>malvids</taxon>
        <taxon>Brassicales</taxon>
        <taxon>Brassicaceae</taxon>
        <taxon>Brassiceae</taxon>
        <taxon>Brassica</taxon>
    </lineage>
</organism>
<dbReference type="PaxDb" id="3708-A0A078HGB9"/>
<proteinExistence type="predicted"/>
<protein>
    <submittedName>
        <fullName evidence="1">BnaC03g67790D protein</fullName>
    </submittedName>
</protein>
<keyword evidence="2" id="KW-1185">Reference proteome</keyword>